<dbReference type="InterPro" id="IPR045338">
    <property type="entry name" value="DUF6535"/>
</dbReference>
<dbReference type="EMBL" id="JAUEPT010000092">
    <property type="protein sequence ID" value="KAK0432581.1"/>
    <property type="molecule type" value="Genomic_DNA"/>
</dbReference>
<feature type="domain" description="DUF6535" evidence="3">
    <location>
        <begin position="112"/>
        <end position="173"/>
    </location>
</feature>
<organism evidence="4 5">
    <name type="scientific">Armillaria borealis</name>
    <dbReference type="NCBI Taxonomy" id="47425"/>
    <lineage>
        <taxon>Eukaryota</taxon>
        <taxon>Fungi</taxon>
        <taxon>Dikarya</taxon>
        <taxon>Basidiomycota</taxon>
        <taxon>Agaricomycotina</taxon>
        <taxon>Agaricomycetes</taxon>
        <taxon>Agaricomycetidae</taxon>
        <taxon>Agaricales</taxon>
        <taxon>Marasmiineae</taxon>
        <taxon>Physalacriaceae</taxon>
        <taxon>Armillaria</taxon>
    </lineage>
</organism>
<keyword evidence="2" id="KW-1133">Transmembrane helix</keyword>
<feature type="compositionally biased region" description="Polar residues" evidence="1">
    <location>
        <begin position="1"/>
        <end position="24"/>
    </location>
</feature>
<comment type="caution">
    <text evidence="4">The sequence shown here is derived from an EMBL/GenBank/DDBJ whole genome shotgun (WGS) entry which is preliminary data.</text>
</comment>
<accession>A0AA39IZK3</accession>
<protein>
    <recommendedName>
        <fullName evidence="3">DUF6535 domain-containing protein</fullName>
    </recommendedName>
</protein>
<keyword evidence="2" id="KW-0812">Transmembrane</keyword>
<name>A0AA39IZK3_9AGAR</name>
<evidence type="ECO:0000256" key="2">
    <source>
        <dbReference type="SAM" id="Phobius"/>
    </source>
</evidence>
<evidence type="ECO:0000259" key="3">
    <source>
        <dbReference type="Pfam" id="PF20153"/>
    </source>
</evidence>
<proteinExistence type="predicted"/>
<sequence>MNQTKGLSSSDPEQSLVVGNNTCAKEQGTEGGGEHKNHQDNQQAEAEDNGGQEEHDVPITDLPNPANANPGKIFGTMRKPSPAAKGNDVYNYEEKYPEDATYKETTPNARVWRTYKDESRIHDANIVEQSQDNVNVLLVFAGLFSAVVITLVVQTSQNLQPNYAAMSASLLYESVLV</sequence>
<feature type="transmembrane region" description="Helical" evidence="2">
    <location>
        <begin position="134"/>
        <end position="153"/>
    </location>
</feature>
<evidence type="ECO:0000313" key="5">
    <source>
        <dbReference type="Proteomes" id="UP001175226"/>
    </source>
</evidence>
<reference evidence="4" key="1">
    <citation type="submission" date="2023-06" db="EMBL/GenBank/DDBJ databases">
        <authorList>
            <consortium name="Lawrence Berkeley National Laboratory"/>
            <person name="Ahrendt S."/>
            <person name="Sahu N."/>
            <person name="Indic B."/>
            <person name="Wong-Bajracharya J."/>
            <person name="Merenyi Z."/>
            <person name="Ke H.-M."/>
            <person name="Monk M."/>
            <person name="Kocsube S."/>
            <person name="Drula E."/>
            <person name="Lipzen A."/>
            <person name="Balint B."/>
            <person name="Henrissat B."/>
            <person name="Andreopoulos B."/>
            <person name="Martin F.M."/>
            <person name="Harder C.B."/>
            <person name="Rigling D."/>
            <person name="Ford K.L."/>
            <person name="Foster G.D."/>
            <person name="Pangilinan J."/>
            <person name="Papanicolaou A."/>
            <person name="Barry K."/>
            <person name="LaButti K."/>
            <person name="Viragh M."/>
            <person name="Koriabine M."/>
            <person name="Yan M."/>
            <person name="Riley R."/>
            <person name="Champramary S."/>
            <person name="Plett K.L."/>
            <person name="Tsai I.J."/>
            <person name="Slot J."/>
            <person name="Sipos G."/>
            <person name="Plett J."/>
            <person name="Nagy L.G."/>
            <person name="Grigoriev I.V."/>
        </authorList>
    </citation>
    <scope>NUCLEOTIDE SEQUENCE</scope>
    <source>
        <strain evidence="4">FPL87.14</strain>
    </source>
</reference>
<dbReference type="Proteomes" id="UP001175226">
    <property type="component" value="Unassembled WGS sequence"/>
</dbReference>
<evidence type="ECO:0000313" key="4">
    <source>
        <dbReference type="EMBL" id="KAK0432581.1"/>
    </source>
</evidence>
<dbReference type="AlphaFoldDB" id="A0AA39IZK3"/>
<evidence type="ECO:0000256" key="1">
    <source>
        <dbReference type="SAM" id="MobiDB-lite"/>
    </source>
</evidence>
<keyword evidence="2" id="KW-0472">Membrane</keyword>
<dbReference type="Pfam" id="PF20153">
    <property type="entry name" value="DUF6535"/>
    <property type="match status" value="1"/>
</dbReference>
<keyword evidence="5" id="KW-1185">Reference proteome</keyword>
<gene>
    <name evidence="4" type="ORF">EV421DRAFT_1742219</name>
</gene>
<feature type="region of interest" description="Disordered" evidence="1">
    <location>
        <begin position="1"/>
        <end position="88"/>
    </location>
</feature>